<dbReference type="SMART" id="SM00228">
    <property type="entry name" value="PDZ"/>
    <property type="match status" value="1"/>
</dbReference>
<dbReference type="NCBIfam" id="TIGR00225">
    <property type="entry name" value="prc"/>
    <property type="match status" value="1"/>
</dbReference>
<dbReference type="InterPro" id="IPR001478">
    <property type="entry name" value="PDZ"/>
</dbReference>
<organism evidence="7 8">
    <name type="scientific">Acetomicrobium hydrogeniformans ATCC BAA-1850</name>
    <dbReference type="NCBI Taxonomy" id="592015"/>
    <lineage>
        <taxon>Bacteria</taxon>
        <taxon>Thermotogati</taxon>
        <taxon>Synergistota</taxon>
        <taxon>Synergistia</taxon>
        <taxon>Synergistales</taxon>
        <taxon>Acetomicrobiaceae</taxon>
        <taxon>Acetomicrobium</taxon>
    </lineage>
</organism>
<reference evidence="8" key="1">
    <citation type="submission" date="2012-09" db="EMBL/GenBank/DDBJ databases">
        <authorList>
            <person name="Weinstock G."/>
            <person name="Sodergren E."/>
            <person name="Clifton S."/>
            <person name="Fulton L."/>
            <person name="Fulton B."/>
            <person name="Courtney L."/>
            <person name="Fronick C."/>
            <person name="Harrison M."/>
            <person name="Strong C."/>
            <person name="Farmer C."/>
            <person name="Delehaunty K."/>
            <person name="Markovic C."/>
            <person name="Hall O."/>
            <person name="Minx P."/>
            <person name="Tomlinson C."/>
            <person name="Mitreva M."/>
            <person name="Nelson J."/>
            <person name="Hou S."/>
            <person name="Wollam A."/>
            <person name="Pepin K.H."/>
            <person name="Johnson M."/>
            <person name="Bhonagiri V."/>
            <person name="Nash W.E."/>
            <person name="Suruliraj S."/>
            <person name="Warren W."/>
            <person name="Chinwalla A."/>
            <person name="Mardis E.R."/>
            <person name="Wilson R.K."/>
        </authorList>
    </citation>
    <scope>NUCLEOTIDE SEQUENCE [LARGE SCALE GENOMIC DNA]</scope>
    <source>
        <strain evidence="8">OS1</strain>
    </source>
</reference>
<dbReference type="GO" id="GO:0004175">
    <property type="term" value="F:endopeptidase activity"/>
    <property type="evidence" value="ECO:0007669"/>
    <property type="project" value="TreeGrafter"/>
</dbReference>
<dbReference type="Pfam" id="PF03572">
    <property type="entry name" value="Peptidase_S41"/>
    <property type="match status" value="1"/>
</dbReference>
<dbReference type="Pfam" id="PF13180">
    <property type="entry name" value="PDZ_2"/>
    <property type="match status" value="1"/>
</dbReference>
<dbReference type="InterPro" id="IPR029045">
    <property type="entry name" value="ClpP/crotonase-like_dom_sf"/>
</dbReference>
<dbReference type="Gene3D" id="3.30.750.44">
    <property type="match status" value="1"/>
</dbReference>
<comment type="similarity">
    <text evidence="1 5">Belongs to the peptidase S41A family.</text>
</comment>
<accession>A0A0T5XC33</accession>
<dbReference type="GO" id="GO:0006508">
    <property type="term" value="P:proteolysis"/>
    <property type="evidence" value="ECO:0007669"/>
    <property type="project" value="UniProtKB-KW"/>
</dbReference>
<sequence length="406" mass="44618">MGVKKFISKKKGFLLGLLLLILFGSLGLLVTGARGEFQFKDILPFEAQYVWMMKQTRSILETYHVNDQNKKSDEELFYGAMKGMVAAWGDPYSRFVDPDELKQEEIDIEGEYGGLGIYIGSKDGKILVISPIEGTPAHKVGLEPMDEIVKVDDDIVLGWNINDVVKMLRGEPGSKVTIWVRREGHDELLKFEMTRELIKIDSVSQKRLTGDVAYIRISHFTQKTPEEMKSALKVALDTQAKGLVLDLRNNPGGLLDACVAVADYFLDGGEVVSIRGRVDRANEVFNANPGVLFKGPVAVLINEGSASASEIVAGAFKDRDRAVLVGEKSFGKGSVQTLFKLPEGSGLFVTIAKYYTPSGVVIDGVGIEPHVKVEGKYTGKLEDDEQLKEALKEVEAFLVKAKEAKG</sequence>
<dbReference type="STRING" id="592015.HMPREF1705_03152"/>
<dbReference type="PANTHER" id="PTHR32060:SF30">
    <property type="entry name" value="CARBOXY-TERMINAL PROCESSING PROTEASE CTPA"/>
    <property type="match status" value="1"/>
</dbReference>
<keyword evidence="4 5" id="KW-0720">Serine protease</keyword>
<dbReference type="InterPro" id="IPR004447">
    <property type="entry name" value="Peptidase_S41A"/>
</dbReference>
<dbReference type="SUPFAM" id="SSF50156">
    <property type="entry name" value="PDZ domain-like"/>
    <property type="match status" value="1"/>
</dbReference>
<dbReference type="GO" id="GO:0007165">
    <property type="term" value="P:signal transduction"/>
    <property type="evidence" value="ECO:0007669"/>
    <property type="project" value="TreeGrafter"/>
</dbReference>
<dbReference type="InterPro" id="IPR036034">
    <property type="entry name" value="PDZ_sf"/>
</dbReference>
<keyword evidence="3 5" id="KW-0378">Hydrolase</keyword>
<gene>
    <name evidence="7" type="ORF">HMPREF1705_03152</name>
</gene>
<evidence type="ECO:0000256" key="4">
    <source>
        <dbReference type="ARBA" id="ARBA00022825"/>
    </source>
</evidence>
<name>A0A0T5XC33_9BACT</name>
<feature type="domain" description="PDZ" evidence="6">
    <location>
        <begin position="105"/>
        <end position="183"/>
    </location>
</feature>
<evidence type="ECO:0000313" key="7">
    <source>
        <dbReference type="EMBL" id="KRT35895.1"/>
    </source>
</evidence>
<dbReference type="AlphaFoldDB" id="A0A0T5XC33"/>
<keyword evidence="8" id="KW-1185">Reference proteome</keyword>
<comment type="caution">
    <text evidence="7">The sequence shown here is derived from an EMBL/GenBank/DDBJ whole genome shotgun (WGS) entry which is preliminary data.</text>
</comment>
<dbReference type="GO" id="GO:0030288">
    <property type="term" value="C:outer membrane-bounded periplasmic space"/>
    <property type="evidence" value="ECO:0007669"/>
    <property type="project" value="TreeGrafter"/>
</dbReference>
<keyword evidence="2 5" id="KW-0645">Protease</keyword>
<dbReference type="CDD" id="cd06782">
    <property type="entry name" value="cpPDZ_CPP-like"/>
    <property type="match status" value="1"/>
</dbReference>
<protein>
    <submittedName>
        <fullName evidence="7">Peptidase, S41 family</fullName>
    </submittedName>
</protein>
<dbReference type="PANTHER" id="PTHR32060">
    <property type="entry name" value="TAIL-SPECIFIC PROTEASE"/>
    <property type="match status" value="1"/>
</dbReference>
<dbReference type="InterPro" id="IPR005151">
    <property type="entry name" value="Tail-specific_protease"/>
</dbReference>
<evidence type="ECO:0000259" key="6">
    <source>
        <dbReference type="PROSITE" id="PS50106"/>
    </source>
</evidence>
<dbReference type="RefSeq" id="WP_009201405.1">
    <property type="nucleotide sequence ID" value="NZ_ACJX03000001.1"/>
</dbReference>
<evidence type="ECO:0000256" key="3">
    <source>
        <dbReference type="ARBA" id="ARBA00022801"/>
    </source>
</evidence>
<evidence type="ECO:0000256" key="1">
    <source>
        <dbReference type="ARBA" id="ARBA00009179"/>
    </source>
</evidence>
<dbReference type="PROSITE" id="PS50106">
    <property type="entry name" value="PDZ"/>
    <property type="match status" value="1"/>
</dbReference>
<evidence type="ECO:0000313" key="8">
    <source>
        <dbReference type="Proteomes" id="UP000005273"/>
    </source>
</evidence>
<evidence type="ECO:0000256" key="2">
    <source>
        <dbReference type="ARBA" id="ARBA00022670"/>
    </source>
</evidence>
<dbReference type="Proteomes" id="UP000005273">
    <property type="component" value="Unassembled WGS sequence"/>
</dbReference>
<proteinExistence type="inferred from homology"/>
<dbReference type="EMBL" id="ACJX03000001">
    <property type="protein sequence ID" value="KRT35895.1"/>
    <property type="molecule type" value="Genomic_DNA"/>
</dbReference>
<dbReference type="FunFam" id="2.30.42.10:FF:000063">
    <property type="entry name" value="Peptidase, S41 family"/>
    <property type="match status" value="1"/>
</dbReference>
<dbReference type="Gene3D" id="3.90.226.10">
    <property type="entry name" value="2-enoyl-CoA Hydratase, Chain A, domain 1"/>
    <property type="match status" value="1"/>
</dbReference>
<dbReference type="SMART" id="SM00245">
    <property type="entry name" value="TSPc"/>
    <property type="match status" value="1"/>
</dbReference>
<dbReference type="SUPFAM" id="SSF52096">
    <property type="entry name" value="ClpP/crotonase"/>
    <property type="match status" value="1"/>
</dbReference>
<evidence type="ECO:0000256" key="5">
    <source>
        <dbReference type="RuleBase" id="RU004404"/>
    </source>
</evidence>
<dbReference type="GO" id="GO:0008236">
    <property type="term" value="F:serine-type peptidase activity"/>
    <property type="evidence" value="ECO:0007669"/>
    <property type="project" value="UniProtKB-KW"/>
</dbReference>
<dbReference type="eggNOG" id="COG0793">
    <property type="taxonomic scope" value="Bacteria"/>
</dbReference>
<dbReference type="CDD" id="cd07560">
    <property type="entry name" value="Peptidase_S41_CPP"/>
    <property type="match status" value="1"/>
</dbReference>
<dbReference type="Gene3D" id="2.30.42.10">
    <property type="match status" value="1"/>
</dbReference>